<proteinExistence type="inferred from homology"/>
<evidence type="ECO:0000313" key="4">
    <source>
        <dbReference type="EMBL" id="KAA8901167.1"/>
    </source>
</evidence>
<feature type="compositionally biased region" description="Polar residues" evidence="2">
    <location>
        <begin position="85"/>
        <end position="102"/>
    </location>
</feature>
<dbReference type="Proteomes" id="UP000449547">
    <property type="component" value="Unassembled WGS sequence"/>
</dbReference>
<protein>
    <recommendedName>
        <fullName evidence="3">PI31 proteasome regulator C-terminal domain-containing protein</fullName>
    </recommendedName>
</protein>
<organism evidence="4 5">
    <name type="scientific">Diutina rugosa</name>
    <name type="common">Yeast</name>
    <name type="synonym">Candida rugosa</name>
    <dbReference type="NCBI Taxonomy" id="5481"/>
    <lineage>
        <taxon>Eukaryota</taxon>
        <taxon>Fungi</taxon>
        <taxon>Dikarya</taxon>
        <taxon>Ascomycota</taxon>
        <taxon>Saccharomycotina</taxon>
        <taxon>Pichiomycetes</taxon>
        <taxon>Debaryomycetaceae</taxon>
        <taxon>Diutina</taxon>
    </lineage>
</organism>
<feature type="compositionally biased region" description="Gly residues" evidence="2">
    <location>
        <begin position="224"/>
        <end position="259"/>
    </location>
</feature>
<evidence type="ECO:0000256" key="1">
    <source>
        <dbReference type="ARBA" id="ARBA00006405"/>
    </source>
</evidence>
<reference evidence="4 5" key="1">
    <citation type="submission" date="2019-07" db="EMBL/GenBank/DDBJ databases">
        <title>Genome assembly of two rare yeast pathogens: Diutina rugosa and Trichomonascus ciferrii.</title>
        <authorList>
            <person name="Mixao V."/>
            <person name="Saus E."/>
            <person name="Hansen A."/>
            <person name="Lass-Flor C."/>
            <person name="Gabaldon T."/>
        </authorList>
    </citation>
    <scope>NUCLEOTIDE SEQUENCE [LARGE SCALE GENOMIC DNA]</scope>
    <source>
        <strain evidence="4 5">CBS 613</strain>
    </source>
</reference>
<evidence type="ECO:0000256" key="2">
    <source>
        <dbReference type="SAM" id="MobiDB-lite"/>
    </source>
</evidence>
<comment type="caution">
    <text evidence="4">The sequence shown here is derived from an EMBL/GenBank/DDBJ whole genome shotgun (WGS) entry which is preliminary data.</text>
</comment>
<dbReference type="RefSeq" id="XP_034011790.1">
    <property type="nucleotide sequence ID" value="XM_034156310.1"/>
</dbReference>
<feature type="domain" description="PI31 proteasome regulator C-terminal" evidence="3">
    <location>
        <begin position="156"/>
        <end position="215"/>
    </location>
</feature>
<dbReference type="AlphaFoldDB" id="A0A642ULD8"/>
<feature type="region of interest" description="Disordered" evidence="2">
    <location>
        <begin position="81"/>
        <end position="259"/>
    </location>
</feature>
<keyword evidence="5" id="KW-1185">Reference proteome</keyword>
<dbReference type="Pfam" id="PF08577">
    <property type="entry name" value="PI31_Prot_C"/>
    <property type="match status" value="1"/>
</dbReference>
<comment type="similarity">
    <text evidence="1">Belongs to the proteasome inhibitor PI31 family.</text>
</comment>
<sequence length="259" mass="26955">MSPSLFESVQSTLKDVGATATTHDASVAKYSLRNLEIVATNTAPSVLVTAIDGDNVKSTQIKPGDDVKQKIEQLLSSHHVDVAGATQSGSGDQRRGNPTPTERQWRPESDLSSRPPQQQSQSQPQPDDDRPRFDDELQMLGAPGMPQPHLSGIPSIGSRDLDPVDPRRFNPLTGGLGGDDDGGMIPSMNHPLFRGGGRHGHPAPPGARYDDPSDPGQHFDQTSGLGGLGGGMGRGFGGGPPGSGGGFAPGGYGNGPNFL</sequence>
<dbReference type="VEuPathDB" id="FungiDB:DIURU_003537"/>
<evidence type="ECO:0000259" key="3">
    <source>
        <dbReference type="Pfam" id="PF08577"/>
    </source>
</evidence>
<dbReference type="GeneID" id="54782188"/>
<feature type="compositionally biased region" description="Basic and acidic residues" evidence="2">
    <location>
        <begin position="159"/>
        <end position="168"/>
    </location>
</feature>
<dbReference type="InterPro" id="IPR013886">
    <property type="entry name" value="PI31_Prot_C"/>
</dbReference>
<name>A0A642ULD8_DIURU</name>
<feature type="compositionally biased region" description="Low complexity" evidence="2">
    <location>
        <begin position="112"/>
        <end position="125"/>
    </location>
</feature>
<evidence type="ECO:0000313" key="5">
    <source>
        <dbReference type="Proteomes" id="UP000449547"/>
    </source>
</evidence>
<gene>
    <name evidence="4" type="ORF">DIURU_003537</name>
</gene>
<dbReference type="EMBL" id="SWFT01000105">
    <property type="protein sequence ID" value="KAA8901167.1"/>
    <property type="molecule type" value="Genomic_DNA"/>
</dbReference>
<accession>A0A642ULD8</accession>